<dbReference type="STRING" id="234267.Acid_0754"/>
<feature type="signal peptide" evidence="1">
    <location>
        <begin position="1"/>
        <end position="20"/>
    </location>
</feature>
<dbReference type="InterPro" id="IPR023100">
    <property type="entry name" value="D-aminoacylase_insert_dom_sf"/>
</dbReference>
<dbReference type="Gene3D" id="2.30.40.10">
    <property type="entry name" value="Urease, subunit C, domain 1"/>
    <property type="match status" value="1"/>
</dbReference>
<dbReference type="InterPro" id="IPR050378">
    <property type="entry name" value="Metallo-dep_Hydrolases_sf"/>
</dbReference>
<keyword evidence="1" id="KW-0732">Signal</keyword>
<feature type="chain" id="PRO_5004163985" evidence="1">
    <location>
        <begin position="21"/>
        <end position="562"/>
    </location>
</feature>
<dbReference type="EC" id="3.5.2.3" evidence="3"/>
<dbReference type="SUPFAM" id="SSF51556">
    <property type="entry name" value="Metallo-dependent hydrolases"/>
    <property type="match status" value="1"/>
</dbReference>
<feature type="domain" description="Amidohydrolase 3" evidence="2">
    <location>
        <begin position="448"/>
        <end position="536"/>
    </location>
</feature>
<proteinExistence type="predicted"/>
<dbReference type="InParanoid" id="Q02B13"/>
<keyword evidence="3" id="KW-0378">Hydrolase</keyword>
<dbReference type="PANTHER" id="PTHR11647">
    <property type="entry name" value="HYDRANTOINASE/DIHYDROPYRIMIDINASE FAMILY MEMBER"/>
    <property type="match status" value="1"/>
</dbReference>
<protein>
    <submittedName>
        <fullName evidence="3">Dihydroorotase</fullName>
        <ecNumber evidence="3">3.5.2.3</ecNumber>
    </submittedName>
</protein>
<dbReference type="InterPro" id="IPR032466">
    <property type="entry name" value="Metal_Hydrolase"/>
</dbReference>
<dbReference type="SUPFAM" id="SSF51338">
    <property type="entry name" value="Composite domain of metallo-dependent hydrolases"/>
    <property type="match status" value="1"/>
</dbReference>
<dbReference type="AlphaFoldDB" id="Q02B13"/>
<sequence length="562" mass="60479" precursor="true">MGLMFRGILILLACASVCGAQEYDLVISGGRVVDGSGNPWFLGDVAVRGDRIVRITPAGMLREAAAKQRIDARGLVVAPGFIDIQGASQGPLLAGDGRVISHVAQGITTEIMGEGWTAAPSNEKTLESMQSLGRAGAAPRFDGPHGFEAWLRAMEEHGASLNFGSFVGAATVRQYVKGMQEGEATAAELEQMQALVRNAMLDGAFGVASALIYPPGNYAGTRELAGISKAMSPYGGIYITHMRSEADHFTESIAEALEIGREAGVPVEIYHLKAAGRRNWAKMGEAIALIEKARRAGQDAGADMYPYTAGATGLTACFPPWTAADGKLFDNLADPAVRAKIRAEMGQPVTEWENMGQLAGPENILIVSLNQPQNQAFAGKRLAEIAKLQNKDWRDAAMDLVLTEHRRVETIYFLMSEDNLALQLKLPWIKIGTDSVGLNPENAKDLTHPRSYGTFPRILGEFVREKKVMPLEEAVRKMTSATARRLSIPDRGLLQAGTFADVVIFDANTIGDSATYEKPHQLPTGIKYVIVNGTIVMKEGVHTGAKPGKVVRGPGWVQSELK</sequence>
<name>Q02B13_SOLUE</name>
<dbReference type="EMBL" id="CP000473">
    <property type="protein sequence ID" value="ABJ81753.1"/>
    <property type="molecule type" value="Genomic_DNA"/>
</dbReference>
<dbReference type="Gene3D" id="3.20.20.140">
    <property type="entry name" value="Metal-dependent hydrolases"/>
    <property type="match status" value="1"/>
</dbReference>
<dbReference type="OrthoDB" id="9775607at2"/>
<dbReference type="Pfam" id="PF07969">
    <property type="entry name" value="Amidohydro_3"/>
    <property type="match status" value="1"/>
</dbReference>
<reference evidence="3" key="1">
    <citation type="submission" date="2006-10" db="EMBL/GenBank/DDBJ databases">
        <title>Complete sequence of Solibacter usitatus Ellin6076.</title>
        <authorList>
            <consortium name="US DOE Joint Genome Institute"/>
            <person name="Copeland A."/>
            <person name="Lucas S."/>
            <person name="Lapidus A."/>
            <person name="Barry K."/>
            <person name="Detter J.C."/>
            <person name="Glavina del Rio T."/>
            <person name="Hammon N."/>
            <person name="Israni S."/>
            <person name="Dalin E."/>
            <person name="Tice H."/>
            <person name="Pitluck S."/>
            <person name="Thompson L.S."/>
            <person name="Brettin T."/>
            <person name="Bruce D."/>
            <person name="Han C."/>
            <person name="Tapia R."/>
            <person name="Gilna P."/>
            <person name="Schmutz J."/>
            <person name="Larimer F."/>
            <person name="Land M."/>
            <person name="Hauser L."/>
            <person name="Kyrpides N."/>
            <person name="Mikhailova N."/>
            <person name="Janssen P.H."/>
            <person name="Kuske C.R."/>
            <person name="Richardson P."/>
        </authorList>
    </citation>
    <scope>NUCLEOTIDE SEQUENCE</scope>
    <source>
        <strain evidence="3">Ellin6076</strain>
    </source>
</reference>
<organism evidence="3">
    <name type="scientific">Solibacter usitatus (strain Ellin6076)</name>
    <dbReference type="NCBI Taxonomy" id="234267"/>
    <lineage>
        <taxon>Bacteria</taxon>
        <taxon>Pseudomonadati</taxon>
        <taxon>Acidobacteriota</taxon>
        <taxon>Terriglobia</taxon>
        <taxon>Bryobacterales</taxon>
        <taxon>Solibacteraceae</taxon>
        <taxon>Candidatus Solibacter</taxon>
    </lineage>
</organism>
<dbReference type="GO" id="GO:0004151">
    <property type="term" value="F:dihydroorotase activity"/>
    <property type="evidence" value="ECO:0007669"/>
    <property type="project" value="UniProtKB-EC"/>
</dbReference>
<evidence type="ECO:0000259" key="2">
    <source>
        <dbReference type="Pfam" id="PF07969"/>
    </source>
</evidence>
<gene>
    <name evidence="3" type="ordered locus">Acid_0754</name>
</gene>
<dbReference type="HOGENOM" id="CLU_016107_2_1_0"/>
<dbReference type="KEGG" id="sus:Acid_0754"/>
<evidence type="ECO:0000313" key="3">
    <source>
        <dbReference type="EMBL" id="ABJ81753.1"/>
    </source>
</evidence>
<dbReference type="InterPro" id="IPR011059">
    <property type="entry name" value="Metal-dep_hydrolase_composite"/>
</dbReference>
<dbReference type="CDD" id="cd01297">
    <property type="entry name" value="D-aminoacylase"/>
    <property type="match status" value="1"/>
</dbReference>
<dbReference type="PANTHER" id="PTHR11647:SF1">
    <property type="entry name" value="COLLAPSIN RESPONSE MEDIATOR PROTEIN"/>
    <property type="match status" value="1"/>
</dbReference>
<accession>Q02B13</accession>
<dbReference type="GO" id="GO:0016811">
    <property type="term" value="F:hydrolase activity, acting on carbon-nitrogen (but not peptide) bonds, in linear amides"/>
    <property type="evidence" value="ECO:0007669"/>
    <property type="project" value="InterPro"/>
</dbReference>
<dbReference type="eggNOG" id="COG3653">
    <property type="taxonomic scope" value="Bacteria"/>
</dbReference>
<dbReference type="Gene3D" id="3.30.1490.130">
    <property type="entry name" value="D-aminoacylase. Domain 3"/>
    <property type="match status" value="1"/>
</dbReference>
<evidence type="ECO:0000256" key="1">
    <source>
        <dbReference type="SAM" id="SignalP"/>
    </source>
</evidence>
<dbReference type="InterPro" id="IPR013108">
    <property type="entry name" value="Amidohydro_3"/>
</dbReference>